<gene>
    <name evidence="2" type="ORF">UW79_C0001G0033</name>
</gene>
<reference evidence="2 3" key="1">
    <citation type="journal article" date="2015" name="Nature">
        <title>rRNA introns, odd ribosomes, and small enigmatic genomes across a large radiation of phyla.</title>
        <authorList>
            <person name="Brown C.T."/>
            <person name="Hug L.A."/>
            <person name="Thomas B.C."/>
            <person name="Sharon I."/>
            <person name="Castelle C.J."/>
            <person name="Singh A."/>
            <person name="Wilkins M.J."/>
            <person name="Williams K.H."/>
            <person name="Banfield J.F."/>
        </authorList>
    </citation>
    <scope>NUCLEOTIDE SEQUENCE [LARGE SCALE GENOMIC DNA]</scope>
</reference>
<dbReference type="Gene3D" id="3.40.50.10300">
    <property type="entry name" value="CoaB-like"/>
    <property type="match status" value="1"/>
</dbReference>
<dbReference type="InterPro" id="IPR007085">
    <property type="entry name" value="DNA/pantothenate-metab_flavo_C"/>
</dbReference>
<organism evidence="2 3">
    <name type="scientific">Candidatus Yanofskybacteria bacterium GW2011_GWA2_44_9</name>
    <dbReference type="NCBI Taxonomy" id="1619025"/>
    <lineage>
        <taxon>Bacteria</taxon>
        <taxon>Candidatus Yanofskyibacteriota</taxon>
    </lineage>
</organism>
<dbReference type="SUPFAM" id="SSF102645">
    <property type="entry name" value="CoaB-like"/>
    <property type="match status" value="1"/>
</dbReference>
<dbReference type="EMBL" id="LCJR01000001">
    <property type="protein sequence ID" value="KKT82777.1"/>
    <property type="molecule type" value="Genomic_DNA"/>
</dbReference>
<name>A0A0G1MPP4_9BACT</name>
<feature type="domain" description="DNA/pantothenate metabolism flavoprotein C-terminal" evidence="1">
    <location>
        <begin position="3"/>
        <end position="169"/>
    </location>
</feature>
<protein>
    <recommendedName>
        <fullName evidence="1">DNA/pantothenate metabolism flavoprotein C-terminal domain-containing protein</fullName>
    </recommendedName>
</protein>
<proteinExistence type="predicted"/>
<evidence type="ECO:0000313" key="3">
    <source>
        <dbReference type="Proteomes" id="UP000034032"/>
    </source>
</evidence>
<comment type="caution">
    <text evidence="2">The sequence shown here is derived from an EMBL/GenBank/DDBJ whole genome shotgun (WGS) entry which is preliminary data.</text>
</comment>
<accession>A0A0G1MPP4</accession>
<dbReference type="GO" id="GO:0015937">
    <property type="term" value="P:coenzyme A biosynthetic process"/>
    <property type="evidence" value="ECO:0007669"/>
    <property type="project" value="UniProtKB-ARBA"/>
</dbReference>
<dbReference type="Pfam" id="PF04127">
    <property type="entry name" value="DFP"/>
    <property type="match status" value="1"/>
</dbReference>
<dbReference type="AlphaFoldDB" id="A0A0G1MPP4"/>
<sequence length="367" mass="41957">MPKVLITVGPIPARLDSVKYITNRFQGGLALKTSEKLSNLKHQVTLVAWEYLKIETNLPIIRVKDVYDYFQKVTSFKADAYILAAAVANLAPFSPFVGKFPSHKYKVGDKFSIDFTIAPRTIDEIKKRYPVTTLIGYKLFDGTRDELIRAGQKTLFESRANIIFANHPDWAKEKKIAITADGACFDITFDEHIKLIDSLLKSRFYKTKMAAFPSPTLDEETEFVIENYPRDRKADLVFGTFAVRIGAGFITTTRGKRAGEKSLSFVKKVDHRKRIVYTNRKATLNAPLLDMLFQRNPHIKFLIHGHELIGKKIQKEYQFPGTDGDLKNSFQTKKKSFIIRLPYHGYIAGFADFSDCKQFVNKHRNVD</sequence>
<evidence type="ECO:0000259" key="1">
    <source>
        <dbReference type="Pfam" id="PF04127"/>
    </source>
</evidence>
<dbReference type="GO" id="GO:0003824">
    <property type="term" value="F:catalytic activity"/>
    <property type="evidence" value="ECO:0007669"/>
    <property type="project" value="UniProtKB-ARBA"/>
</dbReference>
<dbReference type="InterPro" id="IPR035929">
    <property type="entry name" value="CoaB-like_sf"/>
</dbReference>
<evidence type="ECO:0000313" key="2">
    <source>
        <dbReference type="EMBL" id="KKT82777.1"/>
    </source>
</evidence>
<dbReference type="Proteomes" id="UP000034032">
    <property type="component" value="Unassembled WGS sequence"/>
</dbReference>